<dbReference type="PROSITE" id="PS50234">
    <property type="entry name" value="VWFA"/>
    <property type="match status" value="6"/>
</dbReference>
<dbReference type="Proteomes" id="UP000887566">
    <property type="component" value="Unplaced"/>
</dbReference>
<feature type="domain" description="VWFA" evidence="2">
    <location>
        <begin position="1028"/>
        <end position="1175"/>
    </location>
</feature>
<feature type="domain" description="VWFA" evidence="2">
    <location>
        <begin position="399"/>
        <end position="584"/>
    </location>
</feature>
<dbReference type="SUPFAM" id="SSF53300">
    <property type="entry name" value="vWA-like"/>
    <property type="match status" value="7"/>
</dbReference>
<evidence type="ECO:0000313" key="4">
    <source>
        <dbReference type="WBParaSite" id="PSAMB.scaffold1925size26643.g15522.t1"/>
    </source>
</evidence>
<sequence>TKTWLLSFVNQFFIDRAVAQISVLIYDSSPRAGSIVLNGATDNPGLTTRISNIPWPNSTVTNFDLLGAINYTTTRLLTRAQGWRNQSTIVIIVGISPTITTSCNDLRGNNTLRGVAEVLTLALNAQRSTADYLNCIEPFPGLGFTAAIPYSMLIPGGIADTVITNDVTRAYQYGYVDRQPRYPPIPLNLVQLDVVFVVDSTAYTTPAIFSLLQDMMVKFASQFTIGKGQTMFSVISYDQSNWGAGSFPLTRATDLNSLQRSIYALQVRNSSTIYQIDIAGAMDYVSNLILTPNQGHTNGRAAAVIILANTPNYVSLPNSNQIARLNSMGGVFGVDIPGQGASTYLLYAANFNDRNVLRAYGAGNLNFQRNFDQLTYFASSVYYSWLTNPPVPTVATLADIVIVMDSSQAVSQSFFNPLKQWLTTYVAQYSVGSSLTQFAIVFYDNAPRYNVINFNSATNGVQIQNALNGITFSASSQTNWDIRGAINYVASSVLTTQNGFRGQSAVVILASASASPTFSSSDCSAITAASLILARNATVLGLSLNPASTPNSYQSLVCAVGTANSASVYGAQMGATLAGTTAELQLSYAISLNYQKYVDSLPYDVPYPLISKSVDLVFLIDQSFYTYRSFDQLKQWLASYVDNFTLSNGAGGTQIAVVGVGRLSTAPRNVTQYIALNRTSDPSTLKSLIQFIEHDEETVITPDIDGALQFIEQTSLQPQSGRRPNVPAVTIILLGSGLLDPVQPSTAAILQGMSNVFGMNLYGYPAATNLLLQLTNGNDAAVGRMGNISTLLMPNNLPVRMLNSFISNSQLSWTQLAAADFVFVIDQTRMSSDDFISVKAYLTQLISQFQIGTNYSQFAVVQFAKTPFVIGNNIALNGATSNAVLVNRINSLPYIGGGPTATDAADLNGALAAVNNTYLMPSQGWRQNQGTSTFVVIIATASSATNAANAPSTVVSDLQAKDSYIYGFDAANLALRDSYLRNYYTPNVITLSSASSLTVSSSANKNFLDFVQSNTNAGLKQPCQRYMDVVIVLHSFSSQTNYDISIRFVTQLLLAVLPTDITGPQGDRYARVAFVVYHEDDVHLVFGLNSYTSIAQMTYAIQSETYHAPAAATTQKISLAYNAANAELLTNARSYATRNIILVTDRIDDDDRMDALTANQNARATGTITMGVGAGHMSGLGFSGIVSGGFVSAPDVPSMDPVGLYPQEAVYVVDFARDAVCQNSFIPTMTTTTTAGPTTPQFLLNMDLVIAIDVSTTMPTSNFNDVTTFITSLVIPAYFGSIGQGNPGVRIALVVVPGTSGVVFPAAKLNTIGNKAALLGALNSLNDFCDGSPGQALNRFFNDVTGPDFMNNGYRTNINNHLILYITGTSTFDGGNAAAISSAQNIRSQNTYGIITIAYTPGQPDADPNVLNSIAGGPNCVLVAKTVDDLNRNGIPFVQQILLSASTTGKYC</sequence>
<organism evidence="3 4">
    <name type="scientific">Plectus sambesii</name>
    <dbReference type="NCBI Taxonomy" id="2011161"/>
    <lineage>
        <taxon>Eukaryota</taxon>
        <taxon>Metazoa</taxon>
        <taxon>Ecdysozoa</taxon>
        <taxon>Nematoda</taxon>
        <taxon>Chromadorea</taxon>
        <taxon>Plectida</taxon>
        <taxon>Plectina</taxon>
        <taxon>Plectoidea</taxon>
        <taxon>Plectidae</taxon>
        <taxon>Plectus</taxon>
    </lineage>
</organism>
<name>A0A914VF57_9BILA</name>
<dbReference type="PANTHER" id="PTHR24020">
    <property type="entry name" value="COLLAGEN ALPHA"/>
    <property type="match status" value="1"/>
</dbReference>
<feature type="domain" description="VWFA" evidence="2">
    <location>
        <begin position="820"/>
        <end position="1030"/>
    </location>
</feature>
<protein>
    <submittedName>
        <fullName evidence="4">VWFA domain-containing protein</fullName>
    </submittedName>
</protein>
<dbReference type="InterPro" id="IPR050525">
    <property type="entry name" value="ECM_Assembly_Org"/>
</dbReference>
<feature type="domain" description="VWFA" evidence="2">
    <location>
        <begin position="1247"/>
        <end position="1441"/>
    </location>
</feature>
<dbReference type="Pfam" id="PF00092">
    <property type="entry name" value="VWA"/>
    <property type="match status" value="6"/>
</dbReference>
<dbReference type="Gene3D" id="3.40.50.410">
    <property type="entry name" value="von Willebrand factor, type A domain"/>
    <property type="match status" value="6"/>
</dbReference>
<dbReference type="InterPro" id="IPR002035">
    <property type="entry name" value="VWF_A"/>
</dbReference>
<feature type="domain" description="VWFA" evidence="2">
    <location>
        <begin position="615"/>
        <end position="733"/>
    </location>
</feature>
<accession>A0A914VF57</accession>
<feature type="signal peptide" evidence="1">
    <location>
        <begin position="1"/>
        <end position="19"/>
    </location>
</feature>
<dbReference type="PANTHER" id="PTHR24020:SF87">
    <property type="entry name" value="COLLAGEN ALPHA-1(VI) CHAIN-LIKE"/>
    <property type="match status" value="1"/>
</dbReference>
<evidence type="ECO:0000259" key="2">
    <source>
        <dbReference type="PROSITE" id="PS50234"/>
    </source>
</evidence>
<dbReference type="InterPro" id="IPR036465">
    <property type="entry name" value="vWFA_dom_sf"/>
</dbReference>
<keyword evidence="1" id="KW-0732">Signal</keyword>
<reference evidence="4" key="1">
    <citation type="submission" date="2022-11" db="UniProtKB">
        <authorList>
            <consortium name="WormBaseParasite"/>
        </authorList>
    </citation>
    <scope>IDENTIFICATION</scope>
</reference>
<feature type="domain" description="VWFA" evidence="2">
    <location>
        <begin position="193"/>
        <end position="397"/>
    </location>
</feature>
<dbReference type="WBParaSite" id="PSAMB.scaffold1925size26643.g15522.t1">
    <property type="protein sequence ID" value="PSAMB.scaffold1925size26643.g15522.t1"/>
    <property type="gene ID" value="PSAMB.scaffold1925size26643.g15522"/>
</dbReference>
<feature type="chain" id="PRO_5037455854" evidence="1">
    <location>
        <begin position="20"/>
        <end position="1452"/>
    </location>
</feature>
<keyword evidence="3" id="KW-1185">Reference proteome</keyword>
<dbReference type="SMART" id="SM00327">
    <property type="entry name" value="VWA"/>
    <property type="match status" value="6"/>
</dbReference>
<evidence type="ECO:0000256" key="1">
    <source>
        <dbReference type="SAM" id="SignalP"/>
    </source>
</evidence>
<evidence type="ECO:0000313" key="3">
    <source>
        <dbReference type="Proteomes" id="UP000887566"/>
    </source>
</evidence>
<proteinExistence type="predicted"/>